<proteinExistence type="predicted"/>
<gene>
    <name evidence="2" type="ORF">IAA22_06845</name>
</gene>
<name>A0A9D2IPM9_9ACTN</name>
<organism evidence="2 3">
    <name type="scientific">Candidatus Olsenella stercoravium</name>
    <dbReference type="NCBI Taxonomy" id="2838713"/>
    <lineage>
        <taxon>Bacteria</taxon>
        <taxon>Bacillati</taxon>
        <taxon>Actinomycetota</taxon>
        <taxon>Coriobacteriia</taxon>
        <taxon>Coriobacteriales</taxon>
        <taxon>Atopobiaceae</taxon>
        <taxon>Olsenella</taxon>
    </lineage>
</organism>
<reference evidence="2" key="2">
    <citation type="submission" date="2021-04" db="EMBL/GenBank/DDBJ databases">
        <authorList>
            <person name="Gilroy R."/>
        </authorList>
    </citation>
    <scope>NUCLEOTIDE SEQUENCE</scope>
    <source>
        <strain evidence="2">ChiHecolR3B27-1887</strain>
    </source>
</reference>
<evidence type="ECO:0000313" key="2">
    <source>
        <dbReference type="EMBL" id="HIZ18808.1"/>
    </source>
</evidence>
<protein>
    <submittedName>
        <fullName evidence="2">Uncharacterized protein</fullName>
    </submittedName>
</protein>
<dbReference type="AlphaFoldDB" id="A0A9D2IPM9"/>
<evidence type="ECO:0000256" key="1">
    <source>
        <dbReference type="SAM" id="MobiDB-lite"/>
    </source>
</evidence>
<reference evidence="2" key="1">
    <citation type="journal article" date="2021" name="PeerJ">
        <title>Extensive microbial diversity within the chicken gut microbiome revealed by metagenomics and culture.</title>
        <authorList>
            <person name="Gilroy R."/>
            <person name="Ravi A."/>
            <person name="Getino M."/>
            <person name="Pursley I."/>
            <person name="Horton D.L."/>
            <person name="Alikhan N.F."/>
            <person name="Baker D."/>
            <person name="Gharbi K."/>
            <person name="Hall N."/>
            <person name="Watson M."/>
            <person name="Adriaenssens E.M."/>
            <person name="Foster-Nyarko E."/>
            <person name="Jarju S."/>
            <person name="Secka A."/>
            <person name="Antonio M."/>
            <person name="Oren A."/>
            <person name="Chaudhuri R.R."/>
            <person name="La Ragione R."/>
            <person name="Hildebrand F."/>
            <person name="Pallen M.J."/>
        </authorList>
    </citation>
    <scope>NUCLEOTIDE SEQUENCE</scope>
    <source>
        <strain evidence="2">ChiHecolR3B27-1887</strain>
    </source>
</reference>
<feature type="compositionally biased region" description="Basic residues" evidence="1">
    <location>
        <begin position="1"/>
        <end position="10"/>
    </location>
</feature>
<dbReference type="EMBL" id="DXBZ01000132">
    <property type="protein sequence ID" value="HIZ18808.1"/>
    <property type="molecule type" value="Genomic_DNA"/>
</dbReference>
<feature type="region of interest" description="Disordered" evidence="1">
    <location>
        <begin position="1"/>
        <end position="53"/>
    </location>
</feature>
<comment type="caution">
    <text evidence="2">The sequence shown here is derived from an EMBL/GenBank/DDBJ whole genome shotgun (WGS) entry which is preliminary data.</text>
</comment>
<feature type="compositionally biased region" description="Basic and acidic residues" evidence="1">
    <location>
        <begin position="39"/>
        <end position="53"/>
    </location>
</feature>
<accession>A0A9D2IPM9</accession>
<evidence type="ECO:0000313" key="3">
    <source>
        <dbReference type="Proteomes" id="UP000824029"/>
    </source>
</evidence>
<dbReference type="Proteomes" id="UP000824029">
    <property type="component" value="Unassembled WGS sequence"/>
</dbReference>
<sequence length="53" mass="5933">MLKGGGRRRPSGQAIALRRKLAPKASARPDGELYPAGTTRDELKDQLEHYGWR</sequence>